<sequence length="99" mass="11013">MRAARNRSPLSECTTPSETELFADAVDSRLPLLEVLQKANGSQCRPGHPVQTIEVDPEHAPLVTWTFEQHATGRYPIAQLTTLLEEQGFAMRTSPSRPE</sequence>
<dbReference type="EMBL" id="NAEP01000001">
    <property type="protein sequence ID" value="PDQ36577.1"/>
    <property type="molecule type" value="Genomic_DNA"/>
</dbReference>
<gene>
    <name evidence="1" type="ORF">B5766_00020</name>
</gene>
<reference evidence="2" key="1">
    <citation type="submission" date="2017-03" db="EMBL/GenBank/DDBJ databases">
        <authorList>
            <person name="Lund M.B."/>
        </authorList>
    </citation>
    <scope>NUCLEOTIDE SEQUENCE [LARGE SCALE GENOMIC DNA]</scope>
</reference>
<accession>A0A2A6FV79</accession>
<dbReference type="AlphaFoldDB" id="A0A2A6FV79"/>
<comment type="caution">
    <text evidence="1">The sequence shown here is derived from an EMBL/GenBank/DDBJ whole genome shotgun (WGS) entry which is preliminary data.</text>
</comment>
<organism evidence="1 2">
    <name type="scientific">Candidatus Lumbricidiphila eiseniae</name>
    <dbReference type="NCBI Taxonomy" id="1969409"/>
    <lineage>
        <taxon>Bacteria</taxon>
        <taxon>Bacillati</taxon>
        <taxon>Actinomycetota</taxon>
        <taxon>Actinomycetes</taxon>
        <taxon>Micrococcales</taxon>
        <taxon>Microbacteriaceae</taxon>
        <taxon>Candidatus Lumbricidiphila</taxon>
    </lineage>
</organism>
<proteinExistence type="predicted"/>
<protein>
    <submittedName>
        <fullName evidence="1">Uncharacterized protein</fullName>
    </submittedName>
</protein>
<dbReference type="Proteomes" id="UP000219994">
    <property type="component" value="Unassembled WGS sequence"/>
</dbReference>
<evidence type="ECO:0000313" key="1">
    <source>
        <dbReference type="EMBL" id="PDQ36577.1"/>
    </source>
</evidence>
<evidence type="ECO:0000313" key="2">
    <source>
        <dbReference type="Proteomes" id="UP000219994"/>
    </source>
</evidence>
<name>A0A2A6FV79_9MICO</name>